<name>A0ABY3X1L3_9ACTN</name>
<feature type="compositionally biased region" description="Basic and acidic residues" evidence="1">
    <location>
        <begin position="261"/>
        <end position="270"/>
    </location>
</feature>
<accession>A0ABY3X1L3</accession>
<evidence type="ECO:0000256" key="1">
    <source>
        <dbReference type="SAM" id="MobiDB-lite"/>
    </source>
</evidence>
<feature type="region of interest" description="Disordered" evidence="1">
    <location>
        <begin position="248"/>
        <end position="270"/>
    </location>
</feature>
<evidence type="ECO:0000313" key="3">
    <source>
        <dbReference type="Proteomes" id="UP000828924"/>
    </source>
</evidence>
<protein>
    <submittedName>
        <fullName evidence="2">Peptidoglycan-binding protein</fullName>
    </submittedName>
</protein>
<proteinExistence type="predicted"/>
<evidence type="ECO:0000313" key="2">
    <source>
        <dbReference type="EMBL" id="UNM16656.1"/>
    </source>
</evidence>
<dbReference type="InterPro" id="IPR047763">
    <property type="entry name" value="PG_bind_dom_phiBT1-type"/>
</dbReference>
<gene>
    <name evidence="2" type="ORF">J4032_21920</name>
</gene>
<dbReference type="NCBIfam" id="NF038080">
    <property type="entry name" value="PG_bind_siph"/>
    <property type="match status" value="1"/>
</dbReference>
<sequence length="270" mass="29883">MAPTVTGVPDFTAKKIRWYQHYDVDESARALANKLGGVQTNQANAFQIELVGTCDDKKKTSWDGKNAGVDYIYWPAAPDWALAEVAWLVRWLHDYHGVPLTCVKNWIAYGKDTRRPGITPASYGASPARMSFTQWQKFTGWCGHQHVPENDHGDPGSMNFARVIELAREAGANPPAPKPPAPVPARPKYEPFPGAAFFRSGQRSPIIAAMHKRLVAEGCNRYRSHANSDLWGSGDEASYASWQRKLGYRGSDADGTPGKTSWDKLKVPNV</sequence>
<keyword evidence="3" id="KW-1185">Reference proteome</keyword>
<reference evidence="2 3" key="1">
    <citation type="submission" date="2021-03" db="EMBL/GenBank/DDBJ databases">
        <title>Complete genome of Streptomyces formicae strain 1H-GS9 (DSM 100524).</title>
        <authorList>
            <person name="Atanasov K.E."/>
            <person name="Altabella T."/>
            <person name="Ferrer A."/>
        </authorList>
    </citation>
    <scope>NUCLEOTIDE SEQUENCE [LARGE SCALE GENOMIC DNA]</scope>
    <source>
        <strain evidence="2 3">1H-GS9</strain>
    </source>
</reference>
<dbReference type="EMBL" id="CP071872">
    <property type="protein sequence ID" value="UNM16656.1"/>
    <property type="molecule type" value="Genomic_DNA"/>
</dbReference>
<organism evidence="2 3">
    <name type="scientific">Streptomyces formicae</name>
    <dbReference type="NCBI Taxonomy" id="1616117"/>
    <lineage>
        <taxon>Bacteria</taxon>
        <taxon>Bacillati</taxon>
        <taxon>Actinomycetota</taxon>
        <taxon>Actinomycetes</taxon>
        <taxon>Kitasatosporales</taxon>
        <taxon>Streptomycetaceae</taxon>
        <taxon>Streptomyces</taxon>
    </lineage>
</organism>
<dbReference type="Proteomes" id="UP000828924">
    <property type="component" value="Chromosome"/>
</dbReference>